<evidence type="ECO:0000313" key="1">
    <source>
        <dbReference type="EMBL" id="NMW64447.1"/>
    </source>
</evidence>
<proteinExistence type="predicted"/>
<protein>
    <submittedName>
        <fullName evidence="1">DUF4406 domain-containing protein</fullName>
    </submittedName>
</protein>
<dbReference type="RefSeq" id="WP_169771572.1">
    <property type="nucleotide sequence ID" value="NZ_JABCUR010000002.1"/>
</dbReference>
<accession>A0A7Y0U087</accession>
<dbReference type="EMBL" id="JABCUR010000002">
    <property type="protein sequence ID" value="NMW64447.1"/>
    <property type="molecule type" value="Genomic_DNA"/>
</dbReference>
<evidence type="ECO:0000313" key="2">
    <source>
        <dbReference type="Proteomes" id="UP000578252"/>
    </source>
</evidence>
<dbReference type="Pfam" id="PF14359">
    <property type="entry name" value="DUF4406"/>
    <property type="match status" value="1"/>
</dbReference>
<dbReference type="Gene3D" id="3.40.50.450">
    <property type="match status" value="1"/>
</dbReference>
<name>A0A7Y0U087_9ACTO</name>
<dbReference type="InterPro" id="IPR025518">
    <property type="entry name" value="DUF4406"/>
</dbReference>
<gene>
    <name evidence="1" type="ORF">HHJ78_02610</name>
</gene>
<dbReference type="AlphaFoldDB" id="A0A7Y0U087"/>
<reference evidence="1 2" key="1">
    <citation type="submission" date="2020-04" db="EMBL/GenBank/DDBJ databases">
        <title>Antimicrobial susceptibility and clonality of vaginal-derived multi-drug resistant Mobiluncus isolates in China.</title>
        <authorList>
            <person name="Zhang X."/>
        </authorList>
    </citation>
    <scope>NUCLEOTIDE SEQUENCE [LARGE SCALE GENOMIC DNA]</scope>
    <source>
        <strain evidence="1 2">13</strain>
    </source>
</reference>
<dbReference type="SUPFAM" id="SSF52309">
    <property type="entry name" value="N-(deoxy)ribosyltransferase-like"/>
    <property type="match status" value="1"/>
</dbReference>
<organism evidence="1 2">
    <name type="scientific">Mobiluncus mulieris</name>
    <dbReference type="NCBI Taxonomy" id="2052"/>
    <lineage>
        <taxon>Bacteria</taxon>
        <taxon>Bacillati</taxon>
        <taxon>Actinomycetota</taxon>
        <taxon>Actinomycetes</taxon>
        <taxon>Actinomycetales</taxon>
        <taxon>Actinomycetaceae</taxon>
        <taxon>Mobiluncus</taxon>
    </lineage>
</organism>
<dbReference type="Proteomes" id="UP000578252">
    <property type="component" value="Unassembled WGS sequence"/>
</dbReference>
<sequence>MRVYISGAITGQPGLNQRVFSIAEAALIIMGHEPINPLSMSDVDGEWADYIINDLKKLRTADAMTILPGSGSSVGCRIERLFAEKLGIPLVSLPAYPHGEEQLYTQEQLEILVKSQKLRWVQEEEQLDWELGKMEGV</sequence>
<comment type="caution">
    <text evidence="1">The sequence shown here is derived from an EMBL/GenBank/DDBJ whole genome shotgun (WGS) entry which is preliminary data.</text>
</comment>